<sequence length="236" mass="27082">MLQRFLSLRPFVNEILNKNITTPEMISAQCVLDITEVVEVLKPLEAATRELCDEFYVTSTISSKLKVALIEQCQKRLGNIESVTTLSKALKVISDKLKKSADQNIPKPLPNLIDQNQNTTEGFSLWDNHYKLILQNNQDRIESEIEYPSELCLYLKSNLGNLSEKPLEIWHNMNTVYPNLSKLAFKYLSVVASSVPSERLFFKAESTLSTKKNRITCKRLHKLLFLQSIDDYLWGL</sequence>
<keyword evidence="8" id="KW-1185">Reference proteome</keyword>
<dbReference type="Proteomes" id="UP000475862">
    <property type="component" value="Unassembled WGS sequence"/>
</dbReference>
<dbReference type="InterPro" id="IPR052035">
    <property type="entry name" value="ZnF_BED_domain_contain"/>
</dbReference>
<reference evidence="7 8" key="1">
    <citation type="submission" date="2019-08" db="EMBL/GenBank/DDBJ databases">
        <title>The genome of the soybean aphid Biotype 1, its phylome, world population structure and adaptation to the North American continent.</title>
        <authorList>
            <person name="Giordano R."/>
            <person name="Donthu R.K."/>
            <person name="Hernandez A.G."/>
            <person name="Wright C.L."/>
            <person name="Zimin A.V."/>
        </authorList>
    </citation>
    <scope>NUCLEOTIDE SEQUENCE [LARGE SCALE GENOMIC DNA]</scope>
    <source>
        <tissue evidence="7">Whole aphids</tissue>
    </source>
</reference>
<dbReference type="GO" id="GO:0046983">
    <property type="term" value="F:protein dimerization activity"/>
    <property type="evidence" value="ECO:0007669"/>
    <property type="project" value="InterPro"/>
</dbReference>
<organism evidence="7 8">
    <name type="scientific">Aphis glycines</name>
    <name type="common">Soybean aphid</name>
    <dbReference type="NCBI Taxonomy" id="307491"/>
    <lineage>
        <taxon>Eukaryota</taxon>
        <taxon>Metazoa</taxon>
        <taxon>Ecdysozoa</taxon>
        <taxon>Arthropoda</taxon>
        <taxon>Hexapoda</taxon>
        <taxon>Insecta</taxon>
        <taxon>Pterygota</taxon>
        <taxon>Neoptera</taxon>
        <taxon>Paraneoptera</taxon>
        <taxon>Hemiptera</taxon>
        <taxon>Sternorrhyncha</taxon>
        <taxon>Aphidomorpha</taxon>
        <taxon>Aphidoidea</taxon>
        <taxon>Aphididae</taxon>
        <taxon>Aphidini</taxon>
        <taxon>Aphis</taxon>
        <taxon>Aphis</taxon>
    </lineage>
</organism>
<comment type="subcellular location">
    <subcellularLocation>
        <location evidence="1">Nucleus</location>
    </subcellularLocation>
</comment>
<evidence type="ECO:0000313" key="7">
    <source>
        <dbReference type="EMBL" id="KAE9544993.1"/>
    </source>
</evidence>
<comment type="caution">
    <text evidence="7">The sequence shown here is derived from an EMBL/GenBank/DDBJ whole genome shotgun (WGS) entry which is preliminary data.</text>
</comment>
<keyword evidence="3" id="KW-0863">Zinc-finger</keyword>
<dbReference type="OrthoDB" id="6614444at2759"/>
<evidence type="ECO:0000256" key="2">
    <source>
        <dbReference type="ARBA" id="ARBA00022723"/>
    </source>
</evidence>
<dbReference type="SUPFAM" id="SSF53098">
    <property type="entry name" value="Ribonuclease H-like"/>
    <property type="match status" value="1"/>
</dbReference>
<name>A0A6G0U7R6_APHGL</name>
<dbReference type="GO" id="GO:0008270">
    <property type="term" value="F:zinc ion binding"/>
    <property type="evidence" value="ECO:0007669"/>
    <property type="project" value="UniProtKB-KW"/>
</dbReference>
<protein>
    <recommendedName>
        <fullName evidence="6">HAT C-terminal dimerisation domain-containing protein</fullName>
    </recommendedName>
</protein>
<proteinExistence type="predicted"/>
<evidence type="ECO:0000256" key="5">
    <source>
        <dbReference type="ARBA" id="ARBA00023242"/>
    </source>
</evidence>
<evidence type="ECO:0000313" key="8">
    <source>
        <dbReference type="Proteomes" id="UP000475862"/>
    </source>
</evidence>
<evidence type="ECO:0000259" key="6">
    <source>
        <dbReference type="Pfam" id="PF05699"/>
    </source>
</evidence>
<dbReference type="PANTHER" id="PTHR46481:SF10">
    <property type="entry name" value="ZINC FINGER BED DOMAIN-CONTAINING PROTEIN 39"/>
    <property type="match status" value="1"/>
</dbReference>
<dbReference type="PANTHER" id="PTHR46481">
    <property type="entry name" value="ZINC FINGER BED DOMAIN-CONTAINING PROTEIN 4"/>
    <property type="match status" value="1"/>
</dbReference>
<dbReference type="InterPro" id="IPR008906">
    <property type="entry name" value="HATC_C_dom"/>
</dbReference>
<dbReference type="AlphaFoldDB" id="A0A6G0U7R6"/>
<keyword evidence="5" id="KW-0539">Nucleus</keyword>
<dbReference type="EMBL" id="VYZN01000001">
    <property type="protein sequence ID" value="KAE9544993.1"/>
    <property type="molecule type" value="Genomic_DNA"/>
</dbReference>
<evidence type="ECO:0000256" key="3">
    <source>
        <dbReference type="ARBA" id="ARBA00022771"/>
    </source>
</evidence>
<feature type="domain" description="HAT C-terminal dimerisation" evidence="6">
    <location>
        <begin position="163"/>
        <end position="228"/>
    </location>
</feature>
<dbReference type="Pfam" id="PF05699">
    <property type="entry name" value="Dimer_Tnp_hAT"/>
    <property type="match status" value="1"/>
</dbReference>
<evidence type="ECO:0000256" key="1">
    <source>
        <dbReference type="ARBA" id="ARBA00004123"/>
    </source>
</evidence>
<keyword evidence="4" id="KW-0862">Zinc</keyword>
<dbReference type="GO" id="GO:0005634">
    <property type="term" value="C:nucleus"/>
    <property type="evidence" value="ECO:0007669"/>
    <property type="project" value="UniProtKB-SubCell"/>
</dbReference>
<evidence type="ECO:0000256" key="4">
    <source>
        <dbReference type="ARBA" id="ARBA00022833"/>
    </source>
</evidence>
<dbReference type="InterPro" id="IPR012337">
    <property type="entry name" value="RNaseH-like_sf"/>
</dbReference>
<accession>A0A6G0U7R6</accession>
<gene>
    <name evidence="7" type="ORF">AGLY_000536</name>
</gene>
<keyword evidence="2" id="KW-0479">Metal-binding</keyword>